<dbReference type="InterPro" id="IPR039426">
    <property type="entry name" value="TonB-dep_rcpt-like"/>
</dbReference>
<keyword evidence="3" id="KW-1134">Transmembrane beta strand</keyword>
<reference evidence="10 11" key="1">
    <citation type="submission" date="2019-06" db="EMBL/GenBank/DDBJ databases">
        <title>Erythrobacter insulae sp. nov., isolated from a tidal flat.</title>
        <authorList>
            <person name="Yoon J.-H."/>
        </authorList>
    </citation>
    <scope>NUCLEOTIDE SEQUENCE [LARGE SCALE GENOMIC DNA]</scope>
    <source>
        <strain evidence="10 11">JBTF-M21</strain>
    </source>
</reference>
<dbReference type="PANTHER" id="PTHR30069:SF53">
    <property type="entry name" value="COLICIN I RECEPTOR-RELATED"/>
    <property type="match status" value="1"/>
</dbReference>
<evidence type="ECO:0000256" key="3">
    <source>
        <dbReference type="ARBA" id="ARBA00022452"/>
    </source>
</evidence>
<dbReference type="Proteomes" id="UP000316343">
    <property type="component" value="Unassembled WGS sequence"/>
</dbReference>
<evidence type="ECO:0000256" key="6">
    <source>
        <dbReference type="ARBA" id="ARBA00023136"/>
    </source>
</evidence>
<evidence type="ECO:0000256" key="2">
    <source>
        <dbReference type="ARBA" id="ARBA00022448"/>
    </source>
</evidence>
<feature type="compositionally biased region" description="Gly residues" evidence="8">
    <location>
        <begin position="883"/>
        <end position="896"/>
    </location>
</feature>
<dbReference type="InterPro" id="IPR037066">
    <property type="entry name" value="Plug_dom_sf"/>
</dbReference>
<dbReference type="OrthoDB" id="7224136at2"/>
<dbReference type="InterPro" id="IPR036942">
    <property type="entry name" value="Beta-barrel_TonB_sf"/>
</dbReference>
<dbReference type="Gene3D" id="2.170.130.10">
    <property type="entry name" value="TonB-dependent receptor, plug domain"/>
    <property type="match status" value="1"/>
</dbReference>
<proteinExistence type="predicted"/>
<feature type="compositionally biased region" description="Gly residues" evidence="8">
    <location>
        <begin position="648"/>
        <end position="690"/>
    </location>
</feature>
<gene>
    <name evidence="10" type="ORF">FGU71_01030</name>
</gene>
<feature type="compositionally biased region" description="Low complexity" evidence="8">
    <location>
        <begin position="43"/>
        <end position="57"/>
    </location>
</feature>
<keyword evidence="11" id="KW-1185">Reference proteome</keyword>
<dbReference type="Gene3D" id="2.40.170.20">
    <property type="entry name" value="TonB-dependent receptor, beta-barrel domain"/>
    <property type="match status" value="1"/>
</dbReference>
<evidence type="ECO:0000256" key="7">
    <source>
        <dbReference type="ARBA" id="ARBA00023237"/>
    </source>
</evidence>
<evidence type="ECO:0000313" key="11">
    <source>
        <dbReference type="Proteomes" id="UP000316343"/>
    </source>
</evidence>
<keyword evidence="2" id="KW-0813">Transport</keyword>
<evidence type="ECO:0000256" key="8">
    <source>
        <dbReference type="SAM" id="MobiDB-lite"/>
    </source>
</evidence>
<feature type="signal peptide" evidence="9">
    <location>
        <begin position="1"/>
        <end position="33"/>
    </location>
</feature>
<name>A0A547P8W4_9SPHN</name>
<dbReference type="PANTHER" id="PTHR30069">
    <property type="entry name" value="TONB-DEPENDENT OUTER MEMBRANE RECEPTOR"/>
    <property type="match status" value="1"/>
</dbReference>
<evidence type="ECO:0000256" key="5">
    <source>
        <dbReference type="ARBA" id="ARBA00022729"/>
    </source>
</evidence>
<keyword evidence="5 9" id="KW-0732">Signal</keyword>
<evidence type="ECO:0000313" key="10">
    <source>
        <dbReference type="EMBL" id="TRD10588.1"/>
    </source>
</evidence>
<feature type="region of interest" description="Disordered" evidence="8">
    <location>
        <begin position="43"/>
        <end position="63"/>
    </location>
</feature>
<feature type="region of interest" description="Disordered" evidence="8">
    <location>
        <begin position="642"/>
        <end position="701"/>
    </location>
</feature>
<dbReference type="GO" id="GO:0009279">
    <property type="term" value="C:cell outer membrane"/>
    <property type="evidence" value="ECO:0007669"/>
    <property type="project" value="UniProtKB-SubCell"/>
</dbReference>
<protein>
    <recommendedName>
        <fullName evidence="12">TonB-dependent receptor</fullName>
    </recommendedName>
</protein>
<sequence>MIPYLSSRAKLRSGVCAATTWIGLLAVPGVAYADNVANENAAEAAATQQSQSDQTAQDPRDEQGVGVGEIVVSAGRLRGQLNVEQAPLLELGEEDIAAEGVTSISELITQISNQTGSARGRGGGGRPVILINGIRVGSFREFANYPPESLARVEVFPEETAQRFGFPPDRRVINLILKDDYRNAEVEFEFEGPSRGGYNVREQQLGFLQIANGARINVNLEASDTSLLTEDERDIIQTPSSISDIAGDPDQAAFRSLIADSRSLEGNISWAKAFIDSGTSVSANINYDRSDRRTLQGLNTVLLTDDSGNSAVRTFGADTPLEQRVAVDTISSSGSITKPVNAFRLTTTFDASIAETTREIDRRFDTTTFEADALAGTFALDGALPSSVAPGFEVADSRNISASTLNTLRGPLADLPAGELLATFDVGYNWTNLQSSDSRTLQSADLTRGELSTGVNLVIPITSRRTGFADALGSFSLNAQIGLDHLSDFGTLGDYTIGLTWEPTDTLNLSATYIQREVAPSLSALGDPEVTTFNAPVFDFTNGETVLANVTTGGNPDLLAETQRDWKFAANWELPFWENTRFTVEYVRNRSDDVTSGFPVISPEIEAAFPGRVTRDAGGRLLAVDNRAVTFAETRADRLQFGLSTRGSIGGSSRGGRPGGGPPGGGRPQSGGSDANGGGEAQGRPQGEGAGRPESGAPSADQRAAFMQFRTRICADDGLDVLIRLVEASENGEDLSTVIPGFDAQRFERLLSRVRDDNGDVDQERLAAVREQICSVDPASFGGPPGDAPDGERPQGFAAFRAIACADDGAARIRALIARIEAGEDVSDELPGFDPSMAGMMLGRLRDENGNISDERIASLRERFCSAEAGGQGGQSQAAQSGGQSGGGQARGGPPGGFNPLAQRSFSGFRYFVSLNHTLELENEIIIAPGLAPLDQLDGDATGAFGFPRNSTRLEAGVFGSGIGMRLSGIYTGETRLNGSGLPGSSDIFFEDLLRFDLRLFSNVGELIGKNEGVLKNLRISLRADNIFDARRDVTDESGNTPINYQQFLIDPTGRFIGIDIRKLF</sequence>
<feature type="chain" id="PRO_5021752511" description="TonB-dependent receptor" evidence="9">
    <location>
        <begin position="34"/>
        <end position="1065"/>
    </location>
</feature>
<evidence type="ECO:0000256" key="9">
    <source>
        <dbReference type="SAM" id="SignalP"/>
    </source>
</evidence>
<organism evidence="10 11">
    <name type="scientific">Erythrobacter insulae</name>
    <dbReference type="NCBI Taxonomy" id="2584124"/>
    <lineage>
        <taxon>Bacteria</taxon>
        <taxon>Pseudomonadati</taxon>
        <taxon>Pseudomonadota</taxon>
        <taxon>Alphaproteobacteria</taxon>
        <taxon>Sphingomonadales</taxon>
        <taxon>Erythrobacteraceae</taxon>
        <taxon>Erythrobacter/Porphyrobacter group</taxon>
        <taxon>Erythrobacter</taxon>
    </lineage>
</organism>
<keyword evidence="7" id="KW-0998">Cell outer membrane</keyword>
<keyword evidence="6" id="KW-0472">Membrane</keyword>
<evidence type="ECO:0008006" key="12">
    <source>
        <dbReference type="Google" id="ProtNLM"/>
    </source>
</evidence>
<dbReference type="EMBL" id="VHJK01000001">
    <property type="protein sequence ID" value="TRD10588.1"/>
    <property type="molecule type" value="Genomic_DNA"/>
</dbReference>
<feature type="region of interest" description="Disordered" evidence="8">
    <location>
        <begin position="868"/>
        <end position="899"/>
    </location>
</feature>
<accession>A0A547P8W4</accession>
<dbReference type="RefSeq" id="WP_142786850.1">
    <property type="nucleotide sequence ID" value="NZ_VHJK01000001.1"/>
</dbReference>
<dbReference type="SUPFAM" id="SSF56935">
    <property type="entry name" value="Porins"/>
    <property type="match status" value="2"/>
</dbReference>
<keyword evidence="4" id="KW-0812">Transmembrane</keyword>
<dbReference type="GO" id="GO:0015889">
    <property type="term" value="P:cobalamin transport"/>
    <property type="evidence" value="ECO:0007669"/>
    <property type="project" value="TreeGrafter"/>
</dbReference>
<dbReference type="AlphaFoldDB" id="A0A547P8W4"/>
<comment type="caution">
    <text evidence="10">The sequence shown here is derived from an EMBL/GenBank/DDBJ whole genome shotgun (WGS) entry which is preliminary data.</text>
</comment>
<evidence type="ECO:0000256" key="4">
    <source>
        <dbReference type="ARBA" id="ARBA00022692"/>
    </source>
</evidence>
<comment type="subcellular location">
    <subcellularLocation>
        <location evidence="1">Cell outer membrane</location>
        <topology evidence="1">Multi-pass membrane protein</topology>
    </subcellularLocation>
</comment>
<evidence type="ECO:0000256" key="1">
    <source>
        <dbReference type="ARBA" id="ARBA00004571"/>
    </source>
</evidence>